<feature type="domain" description="NmrA-like" evidence="3">
    <location>
        <begin position="8"/>
        <end position="237"/>
    </location>
</feature>
<dbReference type="PANTHER" id="PTHR42748">
    <property type="entry name" value="NITROGEN METABOLITE REPRESSION PROTEIN NMRA FAMILY MEMBER"/>
    <property type="match status" value="1"/>
</dbReference>
<accession>A0A6A5YF36</accession>
<keyword evidence="5" id="KW-1185">Reference proteome</keyword>
<dbReference type="OrthoDB" id="419598at2759"/>
<dbReference type="Pfam" id="PF05368">
    <property type="entry name" value="NmrA"/>
    <property type="match status" value="1"/>
</dbReference>
<evidence type="ECO:0000313" key="4">
    <source>
        <dbReference type="EMBL" id="KAF2089424.1"/>
    </source>
</evidence>
<dbReference type="InterPro" id="IPR036291">
    <property type="entry name" value="NAD(P)-bd_dom_sf"/>
</dbReference>
<sequence>MAIDYGNDLVLLTCASGKQCSHLLPLLYGKCKRLRLVVNSTSSEERLKEHYPQADVTRANLMDFNETKRIMKGVTTVFHIGPSFHPHETEIGYFMVDAAAEEVKNGNLQHFIYSSVLNTQLRKMMNHDCKRYVEEYLMESGLNYTILQPTHFMDLFPVPMLMQQEDPVYTANWDPTIPFSFIALKDLAEAAAIILKEREKHYLAQYPMVSTSPTTYADFAKIVGKEVGKDIKLEQRSYMDAVSALLKVLHGTDDVHPTSRDTAQRMLLFYNYRGLVGNSNVLGWILGRKPTTIEEWARIKTKSASAL</sequence>
<proteinExistence type="inferred from homology"/>
<dbReference type="InterPro" id="IPR051164">
    <property type="entry name" value="NmrA-like_oxidored"/>
</dbReference>
<reference evidence="4" key="1">
    <citation type="journal article" date="2020" name="Stud. Mycol.">
        <title>101 Dothideomycetes genomes: a test case for predicting lifestyles and emergence of pathogens.</title>
        <authorList>
            <person name="Haridas S."/>
            <person name="Albert R."/>
            <person name="Binder M."/>
            <person name="Bloem J."/>
            <person name="Labutti K."/>
            <person name="Salamov A."/>
            <person name="Andreopoulos B."/>
            <person name="Baker S."/>
            <person name="Barry K."/>
            <person name="Bills G."/>
            <person name="Bluhm B."/>
            <person name="Cannon C."/>
            <person name="Castanera R."/>
            <person name="Culley D."/>
            <person name="Daum C."/>
            <person name="Ezra D."/>
            <person name="Gonzalez J."/>
            <person name="Henrissat B."/>
            <person name="Kuo A."/>
            <person name="Liang C."/>
            <person name="Lipzen A."/>
            <person name="Lutzoni F."/>
            <person name="Magnuson J."/>
            <person name="Mondo S."/>
            <person name="Nolan M."/>
            <person name="Ohm R."/>
            <person name="Pangilinan J."/>
            <person name="Park H.-J."/>
            <person name="Ramirez L."/>
            <person name="Alfaro M."/>
            <person name="Sun H."/>
            <person name="Tritt A."/>
            <person name="Yoshinaga Y."/>
            <person name="Zwiers L.-H."/>
            <person name="Turgeon B."/>
            <person name="Goodwin S."/>
            <person name="Spatafora J."/>
            <person name="Crous P."/>
            <person name="Grigoriev I."/>
        </authorList>
    </citation>
    <scope>NUCLEOTIDE SEQUENCE</scope>
    <source>
        <strain evidence="4">CBS 121410</strain>
    </source>
</reference>
<organism evidence="4 5">
    <name type="scientific">Saccharata proteae CBS 121410</name>
    <dbReference type="NCBI Taxonomy" id="1314787"/>
    <lineage>
        <taxon>Eukaryota</taxon>
        <taxon>Fungi</taxon>
        <taxon>Dikarya</taxon>
        <taxon>Ascomycota</taxon>
        <taxon>Pezizomycotina</taxon>
        <taxon>Dothideomycetes</taxon>
        <taxon>Dothideomycetes incertae sedis</taxon>
        <taxon>Botryosphaeriales</taxon>
        <taxon>Saccharataceae</taxon>
        <taxon>Saccharata</taxon>
    </lineage>
</organism>
<dbReference type="AlphaFoldDB" id="A0A6A5YF36"/>
<dbReference type="Proteomes" id="UP000799776">
    <property type="component" value="Unassembled WGS sequence"/>
</dbReference>
<dbReference type="SUPFAM" id="SSF51735">
    <property type="entry name" value="NAD(P)-binding Rossmann-fold domains"/>
    <property type="match status" value="1"/>
</dbReference>
<dbReference type="Gene3D" id="3.40.50.720">
    <property type="entry name" value="NAD(P)-binding Rossmann-like Domain"/>
    <property type="match status" value="1"/>
</dbReference>
<keyword evidence="2" id="KW-0521">NADP</keyword>
<name>A0A6A5YF36_9PEZI</name>
<gene>
    <name evidence="4" type="ORF">K490DRAFT_37027</name>
</gene>
<evidence type="ECO:0000313" key="5">
    <source>
        <dbReference type="Proteomes" id="UP000799776"/>
    </source>
</evidence>
<evidence type="ECO:0000259" key="3">
    <source>
        <dbReference type="Pfam" id="PF05368"/>
    </source>
</evidence>
<comment type="similarity">
    <text evidence="1">Belongs to the NmrA-type oxidoreductase family.</text>
</comment>
<dbReference type="InterPro" id="IPR008030">
    <property type="entry name" value="NmrA-like"/>
</dbReference>
<dbReference type="GO" id="GO:0005634">
    <property type="term" value="C:nucleus"/>
    <property type="evidence" value="ECO:0007669"/>
    <property type="project" value="TreeGrafter"/>
</dbReference>
<protein>
    <submittedName>
        <fullName evidence="4">Putative nucleoside-diphosphate-sugar epimerase</fullName>
    </submittedName>
</protein>
<dbReference type="PANTHER" id="PTHR42748:SF31">
    <property type="entry name" value="NMRA-LIKE DOMAIN-CONTAINING PROTEIN-RELATED"/>
    <property type="match status" value="1"/>
</dbReference>
<evidence type="ECO:0000256" key="1">
    <source>
        <dbReference type="ARBA" id="ARBA00006328"/>
    </source>
</evidence>
<dbReference type="EMBL" id="ML978714">
    <property type="protein sequence ID" value="KAF2089424.1"/>
    <property type="molecule type" value="Genomic_DNA"/>
</dbReference>
<evidence type="ECO:0000256" key="2">
    <source>
        <dbReference type="ARBA" id="ARBA00022857"/>
    </source>
</evidence>